<feature type="transmembrane region" description="Helical" evidence="6">
    <location>
        <begin position="283"/>
        <end position="301"/>
    </location>
</feature>
<keyword evidence="3 6" id="KW-0812">Transmembrane</keyword>
<keyword evidence="5 6" id="KW-0472">Membrane</keyword>
<dbReference type="OrthoDB" id="9798468at2"/>
<keyword evidence="2" id="KW-1003">Cell membrane</keyword>
<dbReference type="RefSeq" id="WP_074554702.1">
    <property type="nucleotide sequence ID" value="NZ_CP119563.1"/>
</dbReference>
<evidence type="ECO:0000256" key="4">
    <source>
        <dbReference type="ARBA" id="ARBA00022989"/>
    </source>
</evidence>
<dbReference type="PANTHER" id="PTHR33529">
    <property type="entry name" value="SLR0882 PROTEIN-RELATED"/>
    <property type="match status" value="1"/>
</dbReference>
<feature type="transmembrane region" description="Helical" evidence="6">
    <location>
        <begin position="339"/>
        <end position="361"/>
    </location>
</feature>
<protein>
    <submittedName>
        <fullName evidence="7">Lipopolysaccharide export system permease protein</fullName>
    </submittedName>
</protein>
<accession>A0A1G7MDY3</accession>
<proteinExistence type="predicted"/>
<evidence type="ECO:0000256" key="1">
    <source>
        <dbReference type="ARBA" id="ARBA00004651"/>
    </source>
</evidence>
<dbReference type="AlphaFoldDB" id="A0A1G7MDY3"/>
<dbReference type="InterPro" id="IPR030923">
    <property type="entry name" value="LptG"/>
</dbReference>
<feature type="transmembrane region" description="Helical" evidence="6">
    <location>
        <begin position="60"/>
        <end position="79"/>
    </location>
</feature>
<dbReference type="Proteomes" id="UP000183812">
    <property type="component" value="Unassembled WGS sequence"/>
</dbReference>
<feature type="transmembrane region" description="Helical" evidence="6">
    <location>
        <begin position="313"/>
        <end position="333"/>
    </location>
</feature>
<feature type="transmembrane region" description="Helical" evidence="6">
    <location>
        <begin position="12"/>
        <end position="29"/>
    </location>
</feature>
<evidence type="ECO:0000313" key="7">
    <source>
        <dbReference type="EMBL" id="SDF60048.1"/>
    </source>
</evidence>
<dbReference type="InterPro" id="IPR005495">
    <property type="entry name" value="LptG/LptF_permease"/>
</dbReference>
<dbReference type="GO" id="GO:0055085">
    <property type="term" value="P:transmembrane transport"/>
    <property type="evidence" value="ECO:0007669"/>
    <property type="project" value="InterPro"/>
</dbReference>
<comment type="subcellular location">
    <subcellularLocation>
        <location evidence="1">Cell membrane</location>
        <topology evidence="1">Multi-pass membrane protein</topology>
    </subcellularLocation>
</comment>
<reference evidence="7 8" key="1">
    <citation type="submission" date="2016-10" db="EMBL/GenBank/DDBJ databases">
        <authorList>
            <person name="de Groot N.N."/>
        </authorList>
    </citation>
    <scope>NUCLEOTIDE SEQUENCE [LARGE SCALE GENOMIC DNA]</scope>
    <source>
        <strain evidence="8">DSM 938 / 37b4</strain>
    </source>
</reference>
<evidence type="ECO:0000256" key="5">
    <source>
        <dbReference type="ARBA" id="ARBA00023136"/>
    </source>
</evidence>
<evidence type="ECO:0000256" key="3">
    <source>
        <dbReference type="ARBA" id="ARBA00022692"/>
    </source>
</evidence>
<keyword evidence="4 6" id="KW-1133">Transmembrane helix</keyword>
<evidence type="ECO:0000313" key="8">
    <source>
        <dbReference type="Proteomes" id="UP000183812"/>
    </source>
</evidence>
<sequence length="366" mass="38886">MTLSLYIARRFGQAFLIVAGAFWGVLFLIEMVEQIRRLDPARGALSDAARLAVLSTPSTLYTIFPLVVMLSGVVAFLGLARSSELVVIRAAGRSALRMLLAPVTVALLIGVVLVAVGNPIVSATSKRAEEIEGQLRAEGRQTVSIGREGLWMRQGTADGGQAVIHAMRGNADATALYQVTFLLFDAKAGPVRRIDAASAWLTPGAWVLSEAKDWPLGRLTNPERDATRAQTISLPSTLTAESIADSFGAPSAMPIWELPGFIRALEAAGFSARRHIVWLQVELAQPLMLAAMVLVAAGFTMRPARFGGTGGRVMLALLAGLALFFLRNVAQVLGDNGQIPAALAAWAPPAIALMLALTLVLQQEEG</sequence>
<name>A0A1G7MDY3_RHOCA</name>
<dbReference type="GO" id="GO:0015920">
    <property type="term" value="P:lipopolysaccharide transport"/>
    <property type="evidence" value="ECO:0007669"/>
    <property type="project" value="TreeGrafter"/>
</dbReference>
<gene>
    <name evidence="7" type="ORF">SAMN04244550_02516</name>
</gene>
<evidence type="ECO:0000256" key="2">
    <source>
        <dbReference type="ARBA" id="ARBA00022475"/>
    </source>
</evidence>
<dbReference type="GO" id="GO:0043190">
    <property type="term" value="C:ATP-binding cassette (ABC) transporter complex"/>
    <property type="evidence" value="ECO:0007669"/>
    <property type="project" value="InterPro"/>
</dbReference>
<dbReference type="PANTHER" id="PTHR33529:SF2">
    <property type="entry name" value="LIPOPOLYSACCHARIDE EXPORT SYSTEM PERMEASE PROTEIN LPTG"/>
    <property type="match status" value="1"/>
</dbReference>
<feature type="transmembrane region" description="Helical" evidence="6">
    <location>
        <begin position="99"/>
        <end position="121"/>
    </location>
</feature>
<organism evidence="7 8">
    <name type="scientific">Rhodobacter capsulatus</name>
    <name type="common">Rhodopseudomonas capsulata</name>
    <dbReference type="NCBI Taxonomy" id="1061"/>
    <lineage>
        <taxon>Bacteria</taxon>
        <taxon>Pseudomonadati</taxon>
        <taxon>Pseudomonadota</taxon>
        <taxon>Alphaproteobacteria</taxon>
        <taxon>Rhodobacterales</taxon>
        <taxon>Rhodobacter group</taxon>
        <taxon>Rhodobacter</taxon>
    </lineage>
</organism>
<evidence type="ECO:0000256" key="6">
    <source>
        <dbReference type="SAM" id="Phobius"/>
    </source>
</evidence>
<dbReference type="EMBL" id="FNAY01000013">
    <property type="protein sequence ID" value="SDF60048.1"/>
    <property type="molecule type" value="Genomic_DNA"/>
</dbReference>
<dbReference type="NCBIfam" id="TIGR04408">
    <property type="entry name" value="LptG_lptG"/>
    <property type="match status" value="1"/>
</dbReference>
<dbReference type="Pfam" id="PF03739">
    <property type="entry name" value="LptF_LptG"/>
    <property type="match status" value="1"/>
</dbReference>